<dbReference type="Proteomes" id="UP001629214">
    <property type="component" value="Unassembled WGS sequence"/>
</dbReference>
<keyword evidence="3" id="KW-1185">Reference proteome</keyword>
<dbReference type="PANTHER" id="PTHR22602">
    <property type="entry name" value="TRANSFERASE CAF17, MITOCHONDRIAL-RELATED"/>
    <property type="match status" value="1"/>
</dbReference>
<dbReference type="InterPro" id="IPR017703">
    <property type="entry name" value="YgfZ/GCV_T_CS"/>
</dbReference>
<dbReference type="InterPro" id="IPR045179">
    <property type="entry name" value="YgfZ/GcvT"/>
</dbReference>
<evidence type="ECO:0000313" key="2">
    <source>
        <dbReference type="EMBL" id="MFL9880310.1"/>
    </source>
</evidence>
<sequence>MTESTQASTPWQAFLEQQGAHIEAANGAEVRYFGPTAAAELPDNFVAPLTDLGLISLSGDDAASFLHNQITNDVEKLDLATARLAGYCTPKGRLLATFLMWKDAGQIMLQLPRALQPAIQKRLQMFVMRSKAKLADVSEQYVALGLAGNTAAEVLQQWFPQLPAQPYTKIDNEHGTLVRVADSRQAPRYQWIASVEQAIAAWPALTQKLSAVGTHAWRLTDIYAGVPVITQPTQEQFVPQMINFELIGGVNFKKGCYPGQEIVARSQYLGKLKRRSVLALVDAVDVRAGAEVFSSEDPGQPCGMIVNAEPAGTGKSACLVEIKLAASDNGTIHLGAVGGPVLQLQPLPYELAEPQ</sequence>
<dbReference type="RefSeq" id="WP_408169357.1">
    <property type="nucleotide sequence ID" value="NZ_JAQQFR010000012.1"/>
</dbReference>
<dbReference type="EMBL" id="JAQQFR010000012">
    <property type="protein sequence ID" value="MFL9880310.1"/>
    <property type="molecule type" value="Genomic_DNA"/>
</dbReference>
<dbReference type="Pfam" id="PF01571">
    <property type="entry name" value="GCV_T"/>
    <property type="match status" value="1"/>
</dbReference>
<proteinExistence type="predicted"/>
<dbReference type="Gene3D" id="3.30.70.1400">
    <property type="entry name" value="Aminomethyltransferase beta-barrel domains"/>
    <property type="match status" value="1"/>
</dbReference>
<dbReference type="Gene3D" id="3.30.70.1630">
    <property type="match status" value="1"/>
</dbReference>
<reference evidence="2 3" key="1">
    <citation type="journal article" date="2024" name="Chem. Sci.">
        <title>Discovery of megapolipeptins by genome mining of a Burkholderiales bacteria collection.</title>
        <authorList>
            <person name="Paulo B.S."/>
            <person name="Recchia M.J.J."/>
            <person name="Lee S."/>
            <person name="Fergusson C.H."/>
            <person name="Romanowski S.B."/>
            <person name="Hernandez A."/>
            <person name="Krull N."/>
            <person name="Liu D.Y."/>
            <person name="Cavanagh H."/>
            <person name="Bos A."/>
            <person name="Gray C.A."/>
            <person name="Murphy B.T."/>
            <person name="Linington R.G."/>
            <person name="Eustaquio A.S."/>
        </authorList>
    </citation>
    <scope>NUCLEOTIDE SEQUENCE [LARGE SCALE GENOMIC DNA]</scope>
    <source>
        <strain evidence="2 3">RL21-008-BIB-B</strain>
    </source>
</reference>
<dbReference type="NCBIfam" id="TIGR03317">
    <property type="entry name" value="ygfZ_signature"/>
    <property type="match status" value="1"/>
</dbReference>
<dbReference type="Gene3D" id="2.40.30.160">
    <property type="match status" value="1"/>
</dbReference>
<evidence type="ECO:0000313" key="3">
    <source>
        <dbReference type="Proteomes" id="UP001629214"/>
    </source>
</evidence>
<protein>
    <submittedName>
        <fullName evidence="2">Folate-binding protein</fullName>
    </submittedName>
</protein>
<dbReference type="PIRSF" id="PIRSF006487">
    <property type="entry name" value="GcvT"/>
    <property type="match status" value="1"/>
</dbReference>
<dbReference type="PANTHER" id="PTHR22602:SF0">
    <property type="entry name" value="TRANSFERASE CAF17, MITOCHONDRIAL-RELATED"/>
    <property type="match status" value="1"/>
</dbReference>
<gene>
    <name evidence="2" type="ORF">PQR63_18070</name>
</gene>
<organism evidence="2 3">
    <name type="scientific">Herbaspirillum rhizosphaerae</name>
    <dbReference type="NCBI Taxonomy" id="346179"/>
    <lineage>
        <taxon>Bacteria</taxon>
        <taxon>Pseudomonadati</taxon>
        <taxon>Pseudomonadota</taxon>
        <taxon>Betaproteobacteria</taxon>
        <taxon>Burkholderiales</taxon>
        <taxon>Oxalobacteraceae</taxon>
        <taxon>Herbaspirillum</taxon>
    </lineage>
</organism>
<name>A0ABW8ZCP7_9BURK</name>
<comment type="caution">
    <text evidence="2">The sequence shown here is derived from an EMBL/GenBank/DDBJ whole genome shotgun (WGS) entry which is preliminary data.</text>
</comment>
<feature type="domain" description="GCVT N-terminal" evidence="1">
    <location>
        <begin position="50"/>
        <end position="165"/>
    </location>
</feature>
<evidence type="ECO:0000259" key="1">
    <source>
        <dbReference type="Pfam" id="PF01571"/>
    </source>
</evidence>
<dbReference type="InterPro" id="IPR006222">
    <property type="entry name" value="GCVT_N"/>
</dbReference>
<dbReference type="SUPFAM" id="SSF103025">
    <property type="entry name" value="Folate-binding domain"/>
    <property type="match status" value="1"/>
</dbReference>
<accession>A0ABW8ZCP7</accession>